<feature type="signal peptide" evidence="1">
    <location>
        <begin position="1"/>
        <end position="21"/>
    </location>
</feature>
<dbReference type="SUPFAM" id="SSF47045">
    <property type="entry name" value="RAP domain-like"/>
    <property type="match status" value="3"/>
</dbReference>
<dbReference type="Pfam" id="PF06401">
    <property type="entry name" value="Alpha-2-MRAP_C"/>
    <property type="match status" value="1"/>
</dbReference>
<dbReference type="PANTHER" id="PTHR16560:SF2">
    <property type="entry name" value="ALPHA-2-MACROGLOBULIN RECEPTOR-ASSOCIATED PROTEIN"/>
    <property type="match status" value="1"/>
</dbReference>
<dbReference type="Pfam" id="PF06400">
    <property type="entry name" value="Alpha-2-MRAP_N"/>
    <property type="match status" value="1"/>
</dbReference>
<dbReference type="PANTHER" id="PTHR16560">
    <property type="entry name" value="ALPHA-2-MACROGLOBULIN RECEPTOR-ASSOCIATED PROTEIN"/>
    <property type="match status" value="1"/>
</dbReference>
<keyword evidence="1" id="KW-0732">Signal</keyword>
<organism evidence="4 5">
    <name type="scientific">Nesidiocoris tenuis</name>
    <dbReference type="NCBI Taxonomy" id="355587"/>
    <lineage>
        <taxon>Eukaryota</taxon>
        <taxon>Metazoa</taxon>
        <taxon>Ecdysozoa</taxon>
        <taxon>Arthropoda</taxon>
        <taxon>Hexapoda</taxon>
        <taxon>Insecta</taxon>
        <taxon>Pterygota</taxon>
        <taxon>Neoptera</taxon>
        <taxon>Paraneoptera</taxon>
        <taxon>Hemiptera</taxon>
        <taxon>Heteroptera</taxon>
        <taxon>Panheteroptera</taxon>
        <taxon>Cimicomorpha</taxon>
        <taxon>Miridae</taxon>
        <taxon>Dicyphina</taxon>
        <taxon>Nesidiocoris</taxon>
    </lineage>
</organism>
<dbReference type="InterPro" id="IPR010483">
    <property type="entry name" value="Alpha_2_MRAP_C"/>
</dbReference>
<proteinExistence type="predicted"/>
<evidence type="ECO:0000259" key="2">
    <source>
        <dbReference type="Pfam" id="PF06400"/>
    </source>
</evidence>
<dbReference type="InterPro" id="IPR036744">
    <property type="entry name" value="RAP_sf"/>
</dbReference>
<dbReference type="InterPro" id="IPR038003">
    <property type="entry name" value="A2-macroglobuin_RAP"/>
</dbReference>
<dbReference type="CDD" id="cd14808">
    <property type="entry name" value="RAP_D3"/>
    <property type="match status" value="1"/>
</dbReference>
<feature type="domain" description="Alpha-2-macroglobulin RAP C-terminal" evidence="3">
    <location>
        <begin position="190"/>
        <end position="405"/>
    </location>
</feature>
<sequence length="405" mass="48374">MNCTKALVVVLFFVSTSFVLGSKYDKYSNDQYRRDYQKDQYRDHKKDKEFYKQAQRDYFNDDVQRKTSFDANQFVDDFTHFDIRKMNKPFRMAKLNLLWTKAVSRLTEPKLKSLFSELKVHDKEEVNWKKLAADGHDKDGLQEAELRRKLSSIMNVYGLLEHFENVHDAKQFKPHEPYTGRVDDHLNRYLFRDKKLNKLWEKAEHSGFTPEELRVLKEEFDHHQEKVDQYYSILHTVEAGDPEAVKNSIDEKLDRFNELDQLEETDPVSRDYLAKVIQLRDHHKVIRDDYDRIYRLAMSGPNSQEFIEPKVQGLWKLALAANFKPDELESLKSELQHYEKRLLKLRRMHVESAIQREKGKWNPNSNDFVHFPGSITDEEIKHQTRKVAKIHLDLESRIMDRHSEL</sequence>
<dbReference type="InterPro" id="IPR009066">
    <property type="entry name" value="MG_RAP_rcpt_1"/>
</dbReference>
<protein>
    <submittedName>
        <fullName evidence="4">Alpha-2-macroglobulin RAP, C-terminal domain</fullName>
    </submittedName>
</protein>
<dbReference type="EMBL" id="AP028911">
    <property type="protein sequence ID" value="BES92620.1"/>
    <property type="molecule type" value="Genomic_DNA"/>
</dbReference>
<feature type="domain" description="Alpha-2-macroglobulin receptor-associated protein" evidence="2">
    <location>
        <begin position="64"/>
        <end position="169"/>
    </location>
</feature>
<evidence type="ECO:0000256" key="1">
    <source>
        <dbReference type="SAM" id="SignalP"/>
    </source>
</evidence>
<dbReference type="InterPro" id="IPR037999">
    <property type="entry name" value="RAP_D3"/>
</dbReference>
<dbReference type="CDD" id="cd14806">
    <property type="entry name" value="RAP_D1"/>
    <property type="match status" value="1"/>
</dbReference>
<dbReference type="Gene3D" id="1.20.81.10">
    <property type="entry name" value="RAP domain"/>
    <property type="match status" value="3"/>
</dbReference>
<dbReference type="Proteomes" id="UP001307889">
    <property type="component" value="Chromosome 3"/>
</dbReference>
<evidence type="ECO:0000313" key="4">
    <source>
        <dbReference type="EMBL" id="BES92620.1"/>
    </source>
</evidence>
<feature type="chain" id="PRO_5047081266" evidence="1">
    <location>
        <begin position="22"/>
        <end position="405"/>
    </location>
</feature>
<accession>A0ABN7AK39</accession>
<evidence type="ECO:0000259" key="3">
    <source>
        <dbReference type="Pfam" id="PF06401"/>
    </source>
</evidence>
<reference evidence="4 5" key="1">
    <citation type="submission" date="2023-09" db="EMBL/GenBank/DDBJ databases">
        <title>Nesidiocoris tenuis whole genome shotgun sequence.</title>
        <authorList>
            <person name="Shibata T."/>
            <person name="Shimoda M."/>
            <person name="Kobayashi T."/>
            <person name="Uehara T."/>
        </authorList>
    </citation>
    <scope>NUCLEOTIDE SEQUENCE [LARGE SCALE GENOMIC DNA]</scope>
    <source>
        <strain evidence="4 5">Japan</strain>
    </source>
</reference>
<keyword evidence="5" id="KW-1185">Reference proteome</keyword>
<evidence type="ECO:0000313" key="5">
    <source>
        <dbReference type="Proteomes" id="UP001307889"/>
    </source>
</evidence>
<name>A0ABN7AK39_9HEMI</name>
<gene>
    <name evidence="4" type="ORF">NTJ_05429</name>
</gene>